<dbReference type="Proteomes" id="UP001233172">
    <property type="component" value="Unassembled WGS sequence"/>
</dbReference>
<organism evidence="1 2">
    <name type="scientific">Biomphalaria pfeifferi</name>
    <name type="common">Bloodfluke planorb</name>
    <name type="synonym">Freshwater snail</name>
    <dbReference type="NCBI Taxonomy" id="112525"/>
    <lineage>
        <taxon>Eukaryota</taxon>
        <taxon>Metazoa</taxon>
        <taxon>Spiralia</taxon>
        <taxon>Lophotrochozoa</taxon>
        <taxon>Mollusca</taxon>
        <taxon>Gastropoda</taxon>
        <taxon>Heterobranchia</taxon>
        <taxon>Euthyneura</taxon>
        <taxon>Panpulmonata</taxon>
        <taxon>Hygrophila</taxon>
        <taxon>Lymnaeoidea</taxon>
        <taxon>Planorbidae</taxon>
        <taxon>Biomphalaria</taxon>
    </lineage>
</organism>
<sequence>MLDRNQGYFTSTRGLHFHKGTSLPQEDFTSTRGLYFHKGTSLPQGDFTSTNNVLLVVDSRQSRLHFDHGAKQEAIIYCIKDMSVIGELVKVIKARFPKPSI</sequence>
<name>A0AAD8ARY3_BIOPF</name>
<evidence type="ECO:0000313" key="1">
    <source>
        <dbReference type="EMBL" id="KAK0040494.1"/>
    </source>
</evidence>
<reference evidence="1" key="1">
    <citation type="journal article" date="2023" name="PLoS Negl. Trop. Dis.">
        <title>A genome sequence for Biomphalaria pfeifferi, the major vector snail for the human-infecting parasite Schistosoma mansoni.</title>
        <authorList>
            <person name="Bu L."/>
            <person name="Lu L."/>
            <person name="Laidemitt M.R."/>
            <person name="Zhang S.M."/>
            <person name="Mutuku M."/>
            <person name="Mkoji G."/>
            <person name="Steinauer M."/>
            <person name="Loker E.S."/>
        </authorList>
    </citation>
    <scope>NUCLEOTIDE SEQUENCE</scope>
    <source>
        <strain evidence="1">KasaAsao</strain>
    </source>
</reference>
<accession>A0AAD8ARY3</accession>
<evidence type="ECO:0000313" key="2">
    <source>
        <dbReference type="Proteomes" id="UP001233172"/>
    </source>
</evidence>
<comment type="caution">
    <text evidence="1">The sequence shown here is derived from an EMBL/GenBank/DDBJ whole genome shotgun (WGS) entry which is preliminary data.</text>
</comment>
<keyword evidence="2" id="KW-1185">Reference proteome</keyword>
<reference evidence="1" key="2">
    <citation type="submission" date="2023-04" db="EMBL/GenBank/DDBJ databases">
        <authorList>
            <person name="Bu L."/>
            <person name="Lu L."/>
            <person name="Laidemitt M.R."/>
            <person name="Zhang S.M."/>
            <person name="Mutuku M."/>
            <person name="Mkoji G."/>
            <person name="Steinauer M."/>
            <person name="Loker E.S."/>
        </authorList>
    </citation>
    <scope>NUCLEOTIDE SEQUENCE</scope>
    <source>
        <strain evidence="1">KasaAsao</strain>
        <tissue evidence="1">Whole Snail</tissue>
    </source>
</reference>
<proteinExistence type="predicted"/>
<protein>
    <submittedName>
        <fullName evidence="1">Uncharacterized protein</fullName>
    </submittedName>
</protein>
<dbReference type="EMBL" id="JASAOG010000323">
    <property type="protein sequence ID" value="KAK0040494.1"/>
    <property type="molecule type" value="Genomic_DNA"/>
</dbReference>
<gene>
    <name evidence="1" type="ORF">Bpfe_030092</name>
</gene>
<dbReference type="AlphaFoldDB" id="A0AAD8ARY3"/>